<feature type="compositionally biased region" description="Polar residues" evidence="1">
    <location>
        <begin position="21"/>
        <end position="34"/>
    </location>
</feature>
<comment type="caution">
    <text evidence="2">The sequence shown here is derived from an EMBL/GenBank/DDBJ whole genome shotgun (WGS) entry which is preliminary data.</text>
</comment>
<evidence type="ECO:0000256" key="1">
    <source>
        <dbReference type="SAM" id="MobiDB-lite"/>
    </source>
</evidence>
<reference evidence="2 3" key="1">
    <citation type="submission" date="2018-10" db="EMBL/GenBank/DDBJ databases">
        <authorList>
            <person name="Ekblom R."/>
            <person name="Jareborg N."/>
        </authorList>
    </citation>
    <scope>NUCLEOTIDE SEQUENCE [LARGE SCALE GENOMIC DNA]</scope>
    <source>
        <tissue evidence="2">Muscle</tissue>
    </source>
</reference>
<dbReference type="Proteomes" id="UP000269945">
    <property type="component" value="Unassembled WGS sequence"/>
</dbReference>
<keyword evidence="3" id="KW-1185">Reference proteome</keyword>
<organism evidence="2 3">
    <name type="scientific">Gulo gulo</name>
    <name type="common">Wolverine</name>
    <name type="synonym">Gluton</name>
    <dbReference type="NCBI Taxonomy" id="48420"/>
    <lineage>
        <taxon>Eukaryota</taxon>
        <taxon>Metazoa</taxon>
        <taxon>Chordata</taxon>
        <taxon>Craniata</taxon>
        <taxon>Vertebrata</taxon>
        <taxon>Euteleostomi</taxon>
        <taxon>Mammalia</taxon>
        <taxon>Eutheria</taxon>
        <taxon>Laurasiatheria</taxon>
        <taxon>Carnivora</taxon>
        <taxon>Caniformia</taxon>
        <taxon>Musteloidea</taxon>
        <taxon>Mustelidae</taxon>
        <taxon>Guloninae</taxon>
        <taxon>Gulo</taxon>
    </lineage>
</organism>
<protein>
    <submittedName>
        <fullName evidence="2">Uncharacterized protein</fullName>
    </submittedName>
</protein>
<dbReference type="EMBL" id="CYRY02005672">
    <property type="protein sequence ID" value="VCW70069.1"/>
    <property type="molecule type" value="Genomic_DNA"/>
</dbReference>
<proteinExistence type="predicted"/>
<sequence>MQAPCHQGPSSRNLTFPRADLQSSGAQTQPGTQVADSLRLQLDQQLDCGDNRAQLGLSSAIRSLDAKMGSENQWLLIRGEREGEEEALVPVLVITGLWLQAAMG</sequence>
<feature type="region of interest" description="Disordered" evidence="1">
    <location>
        <begin position="1"/>
        <end position="34"/>
    </location>
</feature>
<dbReference type="AlphaFoldDB" id="A0A9X9LK57"/>
<gene>
    <name evidence="2" type="ORF">BN2614_LOCUS1</name>
</gene>
<evidence type="ECO:0000313" key="3">
    <source>
        <dbReference type="Proteomes" id="UP000269945"/>
    </source>
</evidence>
<accession>A0A9X9LK57</accession>
<evidence type="ECO:0000313" key="2">
    <source>
        <dbReference type="EMBL" id="VCW70069.1"/>
    </source>
</evidence>
<name>A0A9X9LK57_GULGU</name>